<evidence type="ECO:0000259" key="7">
    <source>
        <dbReference type="PROSITE" id="PS51469"/>
    </source>
</evidence>
<dbReference type="Gene3D" id="2.60.120.260">
    <property type="entry name" value="Galactose-binding domain-like"/>
    <property type="match status" value="1"/>
</dbReference>
<evidence type="ECO:0000256" key="2">
    <source>
        <dbReference type="ARBA" id="ARBA00022692"/>
    </source>
</evidence>
<sequence length="690" mass="79668">MVLSTLEMNHTKDIDEESMELSKEPNGLRSQNYTLNALLHCDEGYNEDLDPDYDSYCSDYVLNNEFEDDELSSNTESSGNGHSYDESDTASSSQESIGDSSLEDVSDMDIEEGGEGFQGYMDILNSLNLRNILIFLFLITSIYMGRWIYFRYRNDEAIFNDGGMLENFNPSSRSPPVSFLNLQKQINTLYHDLNKRDDKITNDFDKSVKIVISQFEKNLRNLLPVDLVDFKSQLDSLKGQVNNLSSIISNWQENEPPSVHDFIKRNRSSPFSMENITKFQNSLIQELEKSLPNEIPIIMKGNNNNATTENSTAFLIIPELHSYITDLVAQTLNTSRDNLDEISKKWEYNMDTYITEYLTNELKYVNKHDFLAELNSKLESNKLEIFEEMNNKLNDIRFQNDQSAFPQYSNSMLKKLVYDIYNSNMHQWQHDLDFASIFQGTRLLNHMTSNTWKNGNGILPIELLKPSKLLSSTYWQCANENGNSKSGYKCSWAIRFQEPIYLTKISYVHGRFLNNLHMMNSAPRLISLYVRLTNNKDTEELIRRAKKHNQGQTFVKSYDYIKISQHTYSIDDLETRQTFPLPKWYIEMKPLVHSLVFQIDDNYGNEKYTSLKKFLINGLTREDLNILKNNNGALRKSVKTVPDYIHQKVKNPTSQDTSSGNGSPLKIESSKLNPVMQGKVPAFGEDELDV</sequence>
<dbReference type="STRING" id="1071378.G0W9R5"/>
<comment type="subcellular location">
    <subcellularLocation>
        <location evidence="1">Membrane</location>
    </subcellularLocation>
</comment>
<evidence type="ECO:0000256" key="1">
    <source>
        <dbReference type="ARBA" id="ARBA00004370"/>
    </source>
</evidence>
<dbReference type="PROSITE" id="PS51469">
    <property type="entry name" value="SUN"/>
    <property type="match status" value="1"/>
</dbReference>
<feature type="region of interest" description="Disordered" evidence="5">
    <location>
        <begin position="69"/>
        <end position="104"/>
    </location>
</feature>
<keyword evidence="3 6" id="KW-1133">Transmembrane helix</keyword>
<feature type="domain" description="SUN" evidence="7">
    <location>
        <begin position="424"/>
        <end position="621"/>
    </location>
</feature>
<dbReference type="Pfam" id="PF07738">
    <property type="entry name" value="Sad1_UNC"/>
    <property type="match status" value="1"/>
</dbReference>
<accession>G0W9R5</accession>
<dbReference type="GO" id="GO:0034993">
    <property type="term" value="C:meiotic nuclear membrane microtubule tethering complex"/>
    <property type="evidence" value="ECO:0007669"/>
    <property type="project" value="TreeGrafter"/>
</dbReference>
<dbReference type="GO" id="GO:0043495">
    <property type="term" value="F:protein-membrane adaptor activity"/>
    <property type="evidence" value="ECO:0007669"/>
    <property type="project" value="TreeGrafter"/>
</dbReference>
<feature type="region of interest" description="Disordered" evidence="5">
    <location>
        <begin position="649"/>
        <end position="690"/>
    </location>
</feature>
<reference evidence="8 9" key="1">
    <citation type="journal article" date="2011" name="Proc. Natl. Acad. Sci. U.S.A.">
        <title>Evolutionary erosion of yeast sex chromosomes by mating-type switching accidents.</title>
        <authorList>
            <person name="Gordon J.L."/>
            <person name="Armisen D."/>
            <person name="Proux-Wera E."/>
            <person name="Oheigeartaigh S.S."/>
            <person name="Byrne K.P."/>
            <person name="Wolfe K.H."/>
        </authorList>
    </citation>
    <scope>NUCLEOTIDE SEQUENCE [LARGE SCALE GENOMIC DNA]</scope>
    <source>
        <strain evidence="9">ATCC 10597 / BCRC 20456 / CBS 421 / NBRC 0211 / NRRL Y-12639</strain>
    </source>
</reference>
<dbReference type="InterPro" id="IPR012919">
    <property type="entry name" value="SUN_dom"/>
</dbReference>
<name>G0W9R5_NAUDC</name>
<dbReference type="PANTHER" id="PTHR12911:SF8">
    <property type="entry name" value="KLAROID PROTEIN-RELATED"/>
    <property type="match status" value="1"/>
</dbReference>
<protein>
    <recommendedName>
        <fullName evidence="7">SUN domain-containing protein</fullName>
    </recommendedName>
</protein>
<dbReference type="KEGG" id="ndi:NDAI_0D02120"/>
<keyword evidence="4 6" id="KW-0472">Membrane</keyword>
<dbReference type="InterPro" id="IPR045119">
    <property type="entry name" value="SUN1-5"/>
</dbReference>
<dbReference type="Proteomes" id="UP000000689">
    <property type="component" value="Chromosome 4"/>
</dbReference>
<dbReference type="HOGENOM" id="CLU_025282_0_0_1"/>
<feature type="compositionally biased region" description="Polar residues" evidence="5">
    <location>
        <begin position="650"/>
        <end position="662"/>
    </location>
</feature>
<dbReference type="AlphaFoldDB" id="G0W9R5"/>
<feature type="compositionally biased region" description="Polar residues" evidence="5">
    <location>
        <begin position="72"/>
        <end position="81"/>
    </location>
</feature>
<feature type="transmembrane region" description="Helical" evidence="6">
    <location>
        <begin position="131"/>
        <end position="150"/>
    </location>
</feature>
<organism evidence="8 9">
    <name type="scientific">Naumovozyma dairenensis (strain ATCC 10597 / BCRC 20456 / CBS 421 / NBRC 0211 / NRRL Y-12639)</name>
    <name type="common">Saccharomyces dairenensis</name>
    <dbReference type="NCBI Taxonomy" id="1071378"/>
    <lineage>
        <taxon>Eukaryota</taxon>
        <taxon>Fungi</taxon>
        <taxon>Dikarya</taxon>
        <taxon>Ascomycota</taxon>
        <taxon>Saccharomycotina</taxon>
        <taxon>Saccharomycetes</taxon>
        <taxon>Saccharomycetales</taxon>
        <taxon>Saccharomycetaceae</taxon>
        <taxon>Naumovozyma</taxon>
    </lineage>
</organism>
<dbReference type="PANTHER" id="PTHR12911">
    <property type="entry name" value="SAD1/UNC-84-LIKE PROTEIN-RELATED"/>
    <property type="match status" value="1"/>
</dbReference>
<dbReference type="EMBL" id="HE580270">
    <property type="protein sequence ID" value="CCD24526.1"/>
    <property type="molecule type" value="Genomic_DNA"/>
</dbReference>
<evidence type="ECO:0000313" key="9">
    <source>
        <dbReference type="Proteomes" id="UP000000689"/>
    </source>
</evidence>
<proteinExistence type="predicted"/>
<evidence type="ECO:0000313" key="8">
    <source>
        <dbReference type="EMBL" id="CCD24526.1"/>
    </source>
</evidence>
<keyword evidence="2 6" id="KW-0812">Transmembrane</keyword>
<evidence type="ECO:0000256" key="6">
    <source>
        <dbReference type="SAM" id="Phobius"/>
    </source>
</evidence>
<feature type="compositionally biased region" description="Polar residues" evidence="5">
    <location>
        <begin position="89"/>
        <end position="99"/>
    </location>
</feature>
<dbReference type="eggNOG" id="ENOG502QSZA">
    <property type="taxonomic scope" value="Eukaryota"/>
</dbReference>
<evidence type="ECO:0000256" key="3">
    <source>
        <dbReference type="ARBA" id="ARBA00022989"/>
    </source>
</evidence>
<evidence type="ECO:0000256" key="4">
    <source>
        <dbReference type="ARBA" id="ARBA00023136"/>
    </source>
</evidence>
<evidence type="ECO:0000256" key="5">
    <source>
        <dbReference type="SAM" id="MobiDB-lite"/>
    </source>
</evidence>
<dbReference type="GeneID" id="11494897"/>
<keyword evidence="9" id="KW-1185">Reference proteome</keyword>
<dbReference type="OrthoDB" id="4065610at2759"/>
<gene>
    <name evidence="8" type="primary">NDAI0D02120</name>
    <name evidence="8" type="ordered locus">NDAI_0D02120</name>
</gene>
<dbReference type="RefSeq" id="XP_003669769.1">
    <property type="nucleotide sequence ID" value="XM_003669721.1"/>
</dbReference>
<feature type="region of interest" description="Disordered" evidence="5">
    <location>
        <begin position="1"/>
        <end position="28"/>
    </location>
</feature>